<keyword evidence="6" id="KW-0040">ANK repeat</keyword>
<dbReference type="GO" id="GO:0006887">
    <property type="term" value="P:exocytosis"/>
    <property type="evidence" value="ECO:0007669"/>
    <property type="project" value="UniProtKB-KW"/>
</dbReference>
<dbReference type="SUPFAM" id="SSF48403">
    <property type="entry name" value="Ankyrin repeat"/>
    <property type="match status" value="1"/>
</dbReference>
<name>A0A2R5LKF2_9ACAR</name>
<keyword evidence="2" id="KW-0268">Exocytosis</keyword>
<dbReference type="PANTHER" id="PTHR24192:SF3">
    <property type="entry name" value="ANKYRIN REPEAT DOMAIN 40"/>
    <property type="match status" value="1"/>
</dbReference>
<keyword evidence="5" id="KW-1053">Target membrane</keyword>
<keyword evidence="4" id="KW-0800">Toxin</keyword>
<dbReference type="PROSITE" id="PS50297">
    <property type="entry name" value="ANK_REP_REGION"/>
    <property type="match status" value="1"/>
</dbReference>
<keyword evidence="5" id="KW-0472">Membrane</keyword>
<dbReference type="InterPro" id="IPR039195">
    <property type="entry name" value="ANKRD40"/>
</dbReference>
<keyword evidence="4" id="KW-0638">Presynaptic neurotoxin</keyword>
<dbReference type="Gene3D" id="1.25.40.20">
    <property type="entry name" value="Ankyrin repeat-containing domain"/>
    <property type="match status" value="1"/>
</dbReference>
<dbReference type="InterPro" id="IPR036770">
    <property type="entry name" value="Ankyrin_rpt-contain_sf"/>
</dbReference>
<dbReference type="Pfam" id="PF13637">
    <property type="entry name" value="Ank_4"/>
    <property type="match status" value="1"/>
</dbReference>
<reference evidence="7" key="1">
    <citation type="submission" date="2018-03" db="EMBL/GenBank/DDBJ databases">
        <title>The relapsing fever spirochete Borrelia turicatae persists in the highly oxidative environment of its soft-bodied tick vector.</title>
        <authorList>
            <person name="Bourret T.J."/>
            <person name="Boyle W.K."/>
            <person name="Valenzuela J.G."/>
            <person name="Oliveira F."/>
            <person name="Lopez J.E."/>
        </authorList>
    </citation>
    <scope>NUCLEOTIDE SEQUENCE</scope>
    <source>
        <strain evidence="7">Kansas strain/isolate</strain>
        <tissue evidence="7">Salivary glands</tissue>
    </source>
</reference>
<sequence length="276" mass="30673">MEVNKNTILEEKLREAACYGDEEAVKTLLERNVRINAQHDINGWTPLHWAAKRSNVNMVRYLLSQGADPSLTSAKGEAPSAITDNEEIRRLLGEMSPVETKASSLPITPHFVSHPPLDYKVDLSEIHGRTSEHVSDIKGTPSFVEESDIVLKLRIAYLDDPDFIEVELPRKDLTLANLLRTSCEELGADPKRVCKIRKLPNTIIRKDRDVQRLAPGQELELVLDTIQPQASSPPVVRRLSGLHLGVPPGYLPPPAQCTNGTPFAKSSYCINGTILY</sequence>
<organism evidence="7">
    <name type="scientific">Ornithodoros turicata</name>
    <dbReference type="NCBI Taxonomy" id="34597"/>
    <lineage>
        <taxon>Eukaryota</taxon>
        <taxon>Metazoa</taxon>
        <taxon>Ecdysozoa</taxon>
        <taxon>Arthropoda</taxon>
        <taxon>Chelicerata</taxon>
        <taxon>Arachnida</taxon>
        <taxon>Acari</taxon>
        <taxon>Parasitiformes</taxon>
        <taxon>Ixodida</taxon>
        <taxon>Ixodoidea</taxon>
        <taxon>Argasidae</taxon>
        <taxon>Ornithodorinae</taxon>
        <taxon>Ornithodoros</taxon>
    </lineage>
</organism>
<protein>
    <submittedName>
        <fullName evidence="7">Putative ankyrin repeat and dhhc-type zn-finger domain protein</fullName>
    </submittedName>
</protein>
<evidence type="ECO:0000256" key="4">
    <source>
        <dbReference type="ARBA" id="ARBA00023028"/>
    </source>
</evidence>
<evidence type="ECO:0000256" key="5">
    <source>
        <dbReference type="ARBA" id="ARBA00023298"/>
    </source>
</evidence>
<keyword evidence="3" id="KW-1052">Target cell membrane</keyword>
<dbReference type="PANTHER" id="PTHR24192">
    <property type="entry name" value="ANKYRIN REPEAT DOMAIN 40"/>
    <property type="match status" value="1"/>
</dbReference>
<comment type="subcellular location">
    <subcellularLocation>
        <location evidence="1">Target cell membrane</location>
    </subcellularLocation>
</comment>
<feature type="repeat" description="ANK" evidence="6">
    <location>
        <begin position="42"/>
        <end position="74"/>
    </location>
</feature>
<evidence type="ECO:0000313" key="7">
    <source>
        <dbReference type="EMBL" id="MBY10004.1"/>
    </source>
</evidence>
<dbReference type="EMBL" id="GGLE01005878">
    <property type="protein sequence ID" value="MBY10004.1"/>
    <property type="molecule type" value="Transcribed_RNA"/>
</dbReference>
<accession>A0A2R5LKF2</accession>
<keyword evidence="4" id="KW-0528">Neurotoxin</keyword>
<evidence type="ECO:0000256" key="6">
    <source>
        <dbReference type="PROSITE-ProRule" id="PRU00023"/>
    </source>
</evidence>
<proteinExistence type="predicted"/>
<dbReference type="PROSITE" id="PS50088">
    <property type="entry name" value="ANK_REPEAT"/>
    <property type="match status" value="1"/>
</dbReference>
<dbReference type="InterPro" id="IPR002110">
    <property type="entry name" value="Ankyrin_rpt"/>
</dbReference>
<dbReference type="SMART" id="SM00248">
    <property type="entry name" value="ANK"/>
    <property type="match status" value="2"/>
</dbReference>
<evidence type="ECO:0000256" key="1">
    <source>
        <dbReference type="ARBA" id="ARBA00004175"/>
    </source>
</evidence>
<dbReference type="AlphaFoldDB" id="A0A2R5LKF2"/>
<evidence type="ECO:0000256" key="2">
    <source>
        <dbReference type="ARBA" id="ARBA00022483"/>
    </source>
</evidence>
<dbReference type="GO" id="GO:0044218">
    <property type="term" value="C:other organism cell membrane"/>
    <property type="evidence" value="ECO:0007669"/>
    <property type="project" value="UniProtKB-KW"/>
</dbReference>
<dbReference type="GO" id="GO:0044231">
    <property type="term" value="C:host cell presynaptic membrane"/>
    <property type="evidence" value="ECO:0007669"/>
    <property type="project" value="UniProtKB-KW"/>
</dbReference>
<evidence type="ECO:0000256" key="3">
    <source>
        <dbReference type="ARBA" id="ARBA00022537"/>
    </source>
</evidence>